<gene>
    <name evidence="2" type="ORF">HSB1_37110</name>
</gene>
<keyword evidence="1" id="KW-1133">Transmembrane helix</keyword>
<evidence type="ECO:0000313" key="3">
    <source>
        <dbReference type="Proteomes" id="UP000007813"/>
    </source>
</evidence>
<evidence type="ECO:0000313" key="2">
    <source>
        <dbReference type="EMBL" id="EJN58294.1"/>
    </source>
</evidence>
<dbReference type="EMBL" id="ALJD01000009">
    <property type="protein sequence ID" value="EJN58294.1"/>
    <property type="molecule type" value="Genomic_DNA"/>
</dbReference>
<sequence length="91" mass="9048">MSSKNVVGIAPLVTGLFLTSQSFEQSVLSDPSLSSVAGLVGGCAAVLVGVGILTGWREFDTETESSGQTAAVALAVIALVAFTAGVAFTTV</sequence>
<dbReference type="Proteomes" id="UP000007813">
    <property type="component" value="Unassembled WGS sequence"/>
</dbReference>
<organism evidence="2 3">
    <name type="scientific">Halogranum salarium B-1</name>
    <dbReference type="NCBI Taxonomy" id="1210908"/>
    <lineage>
        <taxon>Archaea</taxon>
        <taxon>Methanobacteriati</taxon>
        <taxon>Methanobacteriota</taxon>
        <taxon>Stenosarchaea group</taxon>
        <taxon>Halobacteria</taxon>
        <taxon>Halobacteriales</taxon>
        <taxon>Haloferacaceae</taxon>
    </lineage>
</organism>
<keyword evidence="1" id="KW-0812">Transmembrane</keyword>
<comment type="caution">
    <text evidence="2">The sequence shown here is derived from an EMBL/GenBank/DDBJ whole genome shotgun (WGS) entry which is preliminary data.</text>
</comment>
<dbReference type="OrthoDB" id="242690at2157"/>
<dbReference type="RefSeq" id="WP_009733100.1">
    <property type="nucleotide sequence ID" value="NZ_ALJD01000009.1"/>
</dbReference>
<name>J3JEE6_9EURY</name>
<feature type="transmembrane region" description="Helical" evidence="1">
    <location>
        <begin position="68"/>
        <end position="88"/>
    </location>
</feature>
<accession>J3JEE6</accession>
<protein>
    <submittedName>
        <fullName evidence="2">Uncharacterized protein</fullName>
    </submittedName>
</protein>
<keyword evidence="1" id="KW-0472">Membrane</keyword>
<feature type="transmembrane region" description="Helical" evidence="1">
    <location>
        <begin position="32"/>
        <end position="56"/>
    </location>
</feature>
<proteinExistence type="predicted"/>
<reference evidence="2 3" key="1">
    <citation type="journal article" date="2012" name="J. Bacteriol.">
        <title>Draft Genome Sequence of the Extremely Halophilic Archaeon Halogranum salarium B-1T.</title>
        <authorList>
            <person name="Kim K.K."/>
            <person name="Lee K.C."/>
            <person name="Lee J.S."/>
        </authorList>
    </citation>
    <scope>NUCLEOTIDE SEQUENCE [LARGE SCALE GENOMIC DNA]</scope>
    <source>
        <strain evidence="2 3">B-1</strain>
    </source>
</reference>
<dbReference type="AlphaFoldDB" id="J3JEE6"/>
<evidence type="ECO:0000256" key="1">
    <source>
        <dbReference type="SAM" id="Phobius"/>
    </source>
</evidence>